<dbReference type="PROSITE" id="PS51450">
    <property type="entry name" value="LRR"/>
    <property type="match status" value="3"/>
</dbReference>
<dbReference type="SMART" id="SM00365">
    <property type="entry name" value="LRR_SD22"/>
    <property type="match status" value="4"/>
</dbReference>
<protein>
    <recommendedName>
        <fullName evidence="6">Outer arm dynein light chain 1 protein</fullName>
    </recommendedName>
</protein>
<dbReference type="InterPro" id="IPR003591">
    <property type="entry name" value="Leu-rich_rpt_typical-subtyp"/>
</dbReference>
<dbReference type="GO" id="GO:0051707">
    <property type="term" value="P:response to other organism"/>
    <property type="evidence" value="ECO:0007669"/>
    <property type="project" value="UniProtKB-ARBA"/>
</dbReference>
<evidence type="ECO:0000256" key="1">
    <source>
        <dbReference type="ARBA" id="ARBA00022614"/>
    </source>
</evidence>
<name>A0AAV6KI60_9ERIC</name>
<evidence type="ECO:0008006" key="6">
    <source>
        <dbReference type="Google" id="ProtNLM"/>
    </source>
</evidence>
<dbReference type="Proteomes" id="UP000823749">
    <property type="component" value="Chromosome 4"/>
</dbReference>
<keyword evidence="1" id="KW-0433">Leucine-rich repeat</keyword>
<dbReference type="Pfam" id="PF13855">
    <property type="entry name" value="LRR_8"/>
    <property type="match status" value="1"/>
</dbReference>
<evidence type="ECO:0000313" key="4">
    <source>
        <dbReference type="EMBL" id="KAG5551802.1"/>
    </source>
</evidence>
<accession>A0AAV6KI60</accession>
<dbReference type="PANTHER" id="PTHR15454:SF7">
    <property type="entry name" value="OS07G0106100 PROTEIN"/>
    <property type="match status" value="1"/>
</dbReference>
<reference evidence="4" key="1">
    <citation type="submission" date="2020-08" db="EMBL/GenBank/DDBJ databases">
        <title>Plant Genome Project.</title>
        <authorList>
            <person name="Zhang R.-G."/>
        </authorList>
    </citation>
    <scope>NUCLEOTIDE SEQUENCE</scope>
    <source>
        <strain evidence="4">WSP0</strain>
        <tissue evidence="4">Leaf</tissue>
    </source>
</reference>
<feature type="region of interest" description="Disordered" evidence="3">
    <location>
        <begin position="197"/>
        <end position="221"/>
    </location>
</feature>
<dbReference type="InterPro" id="IPR001611">
    <property type="entry name" value="Leu-rich_rpt"/>
</dbReference>
<dbReference type="GO" id="GO:0005737">
    <property type="term" value="C:cytoplasm"/>
    <property type="evidence" value="ECO:0007669"/>
    <property type="project" value="TreeGrafter"/>
</dbReference>
<evidence type="ECO:0000256" key="3">
    <source>
        <dbReference type="SAM" id="MobiDB-lite"/>
    </source>
</evidence>
<keyword evidence="2" id="KW-0677">Repeat</keyword>
<dbReference type="SUPFAM" id="SSF52075">
    <property type="entry name" value="Outer arm dynein light chain 1"/>
    <property type="match status" value="1"/>
</dbReference>
<sequence length="683" mass="74500">MVRFSCFHGHSTKPKKTVKLSVEAMQKAMEDCSKNPSVKDFKDSCGVKDSLPLKVQGDAVPNNMANHVISSSSIERNWKSDEINSNYNVESDRGLQHSGRFKKSLSLGSGLDREGRVSVGNNSEDEAEIGYSCDGSLGRNGMVVPVGGKDTEISLANRYQEAPPSDSLQGNHDSIFSIEDSQQLEKEGRENEIQCSSGECKVESSDTPRDPFAIGKSKSLPNIDFSGEDPALMYSAPQSRSSEDLTVLDLSRKEMVTHEIATGVMNEQERDEGRLNKGKSICEDGYDSYNYVGSAKDWIVPCNVEEHLHGESSTPQWEEIPSKDLKIKRIEEWVVDLQHCSPLEGTNDAIPIVDDHHVQKGYTVVDNLLAARCDGRVTPGMEAAKKCISSFSAATTSAQLANHGLVVIPFLSAFVSLRALNLSGNAIVRITAGALPRGLHSLNLSKNSISTIEGLRELTRLRVLDLSYNRIVRIGHGLASCSSLKELYLAGNKISEVEGLHRLLKLNVLDLRFNKISTAKCLGQLAANYNSLQAVSLEGNPAQKNVGDEQLKKYLMGVLPHLTYFNRQSVKAGTLKDVADRSTRLGMTADRGLRSDHKNLRKATHGAASALKTPLTSSANGRRGQAVVSPKPSKGKPGRLPPVGTKTATSHRQNLYDFSSKLLSFRPDLSMRRSRSEGTLAAL</sequence>
<dbReference type="InterPro" id="IPR025875">
    <property type="entry name" value="Leu-rich_rpt_4"/>
</dbReference>
<organism evidence="4 5">
    <name type="scientific">Rhododendron griersonianum</name>
    <dbReference type="NCBI Taxonomy" id="479676"/>
    <lineage>
        <taxon>Eukaryota</taxon>
        <taxon>Viridiplantae</taxon>
        <taxon>Streptophyta</taxon>
        <taxon>Embryophyta</taxon>
        <taxon>Tracheophyta</taxon>
        <taxon>Spermatophyta</taxon>
        <taxon>Magnoliopsida</taxon>
        <taxon>eudicotyledons</taxon>
        <taxon>Gunneridae</taxon>
        <taxon>Pentapetalae</taxon>
        <taxon>asterids</taxon>
        <taxon>Ericales</taxon>
        <taxon>Ericaceae</taxon>
        <taxon>Ericoideae</taxon>
        <taxon>Rhodoreae</taxon>
        <taxon>Rhododendron</taxon>
    </lineage>
</organism>
<dbReference type="FunFam" id="3.80.10.10:FF:000320">
    <property type="entry name" value="Protein phosphatase 1 regulatory subunit pprA"/>
    <property type="match status" value="1"/>
</dbReference>
<dbReference type="InterPro" id="IPR032675">
    <property type="entry name" value="LRR_dom_sf"/>
</dbReference>
<dbReference type="EMBL" id="JACTNZ010000004">
    <property type="protein sequence ID" value="KAG5551802.1"/>
    <property type="molecule type" value="Genomic_DNA"/>
</dbReference>
<dbReference type="AlphaFoldDB" id="A0AAV6KI60"/>
<comment type="caution">
    <text evidence="4">The sequence shown here is derived from an EMBL/GenBank/DDBJ whole genome shotgun (WGS) entry which is preliminary data.</text>
</comment>
<dbReference type="Gene3D" id="3.80.10.10">
    <property type="entry name" value="Ribonuclease Inhibitor"/>
    <property type="match status" value="1"/>
</dbReference>
<feature type="region of interest" description="Disordered" evidence="3">
    <location>
        <begin position="586"/>
        <end position="650"/>
    </location>
</feature>
<evidence type="ECO:0000256" key="2">
    <source>
        <dbReference type="ARBA" id="ARBA00022737"/>
    </source>
</evidence>
<dbReference type="Pfam" id="PF12799">
    <property type="entry name" value="LRR_4"/>
    <property type="match status" value="1"/>
</dbReference>
<feature type="compositionally biased region" description="Basic and acidic residues" evidence="3">
    <location>
        <begin position="200"/>
        <end position="209"/>
    </location>
</feature>
<dbReference type="PANTHER" id="PTHR15454">
    <property type="entry name" value="NISCHARIN RELATED"/>
    <property type="match status" value="1"/>
</dbReference>
<evidence type="ECO:0000313" key="5">
    <source>
        <dbReference type="Proteomes" id="UP000823749"/>
    </source>
</evidence>
<dbReference type="GO" id="GO:0006952">
    <property type="term" value="P:defense response"/>
    <property type="evidence" value="ECO:0007669"/>
    <property type="project" value="UniProtKB-ARBA"/>
</dbReference>
<keyword evidence="5" id="KW-1185">Reference proteome</keyword>
<proteinExistence type="predicted"/>
<gene>
    <name evidence="4" type="ORF">RHGRI_010031</name>
</gene>
<dbReference type="SMART" id="SM00369">
    <property type="entry name" value="LRR_TYP"/>
    <property type="match status" value="3"/>
</dbReference>